<dbReference type="Pfam" id="PF07310">
    <property type="entry name" value="PAS_5"/>
    <property type="match status" value="2"/>
</dbReference>
<organism evidence="1 2">
    <name type="scientific">Oceanibaculum indicum</name>
    <dbReference type="NCBI Taxonomy" id="526216"/>
    <lineage>
        <taxon>Bacteria</taxon>
        <taxon>Pseudomonadati</taxon>
        <taxon>Pseudomonadota</taxon>
        <taxon>Alphaproteobacteria</taxon>
        <taxon>Rhodospirillales</taxon>
        <taxon>Oceanibaculaceae</taxon>
        <taxon>Oceanibaculum</taxon>
    </lineage>
</organism>
<dbReference type="AlphaFoldDB" id="A0A420WN97"/>
<evidence type="ECO:0000313" key="2">
    <source>
        <dbReference type="Proteomes" id="UP000277424"/>
    </source>
</evidence>
<gene>
    <name evidence="1" type="ORF">BCL74_0254</name>
</gene>
<accession>A0A420WN97</accession>
<evidence type="ECO:0000313" key="1">
    <source>
        <dbReference type="EMBL" id="RKQ72487.1"/>
    </source>
</evidence>
<name>A0A420WN97_9PROT</name>
<dbReference type="EMBL" id="RBIG01000001">
    <property type="protein sequence ID" value="RKQ72487.1"/>
    <property type="molecule type" value="Genomic_DNA"/>
</dbReference>
<dbReference type="RefSeq" id="WP_183077827.1">
    <property type="nucleotide sequence ID" value="NZ_RBIG01000001.1"/>
</dbReference>
<proteinExistence type="predicted"/>
<sequence length="329" mass="38003">MLCVYDSLQDEGMVIADPATAADPDLKVLFEYWKRLRRPNGDAHYIDLDFTTLPRRLLPWIYLLQVERGEDIRLKVRTIGELVTQSIGIELRGRYLDEVKGAEETCRRMRFCVERKLPYRIRNTAKWDDVTVTSYEALVLPLCSEDGQVEYVLTVAKYDHVEPVAVCDSSLSALNAPMNLPRFTSSILDEGFAYWDRIRGDRRMPRFADIDAVDIPKLLPHALVLEVEPDPLDFRYRLIGEHVGTFVRKGLKGRSFREFDEKKPGNMIFDTLASVVYGKLPRFGRSSYAGENPKMQIFQEILLPLSDDGETVNRILIFAEFRDKRFKAR</sequence>
<comment type="caution">
    <text evidence="1">The sequence shown here is derived from an EMBL/GenBank/DDBJ whole genome shotgun (WGS) entry which is preliminary data.</text>
</comment>
<protein>
    <submittedName>
        <fullName evidence="1">PAS domain-containing protein</fullName>
    </submittedName>
</protein>
<dbReference type="InterPro" id="IPR009922">
    <property type="entry name" value="DUF1457"/>
</dbReference>
<dbReference type="Proteomes" id="UP000277424">
    <property type="component" value="Unassembled WGS sequence"/>
</dbReference>
<reference evidence="1 2" key="1">
    <citation type="submission" date="2018-10" db="EMBL/GenBank/DDBJ databases">
        <title>Comparative analysis of microorganisms from saline springs in Andes Mountain Range, Colombia.</title>
        <authorList>
            <person name="Rubin E."/>
        </authorList>
    </citation>
    <scope>NUCLEOTIDE SEQUENCE [LARGE SCALE GENOMIC DNA]</scope>
    <source>
        <strain evidence="1 2">USBA 36</strain>
    </source>
</reference>